<dbReference type="PROSITE" id="PS50893">
    <property type="entry name" value="ABC_TRANSPORTER_2"/>
    <property type="match status" value="1"/>
</dbReference>
<evidence type="ECO:0000256" key="4">
    <source>
        <dbReference type="ARBA" id="ARBA00022840"/>
    </source>
</evidence>
<organism evidence="6 7">
    <name type="scientific">Amphibacillus marinus</name>
    <dbReference type="NCBI Taxonomy" id="872970"/>
    <lineage>
        <taxon>Bacteria</taxon>
        <taxon>Bacillati</taxon>
        <taxon>Bacillota</taxon>
        <taxon>Bacilli</taxon>
        <taxon>Bacillales</taxon>
        <taxon>Bacillaceae</taxon>
        <taxon>Amphibacillus</taxon>
    </lineage>
</organism>
<keyword evidence="2" id="KW-0813">Transport</keyword>
<accession>A0A1H8M5V3</accession>
<dbReference type="Pfam" id="PF08352">
    <property type="entry name" value="oligo_HPY"/>
    <property type="match status" value="1"/>
</dbReference>
<evidence type="ECO:0000256" key="2">
    <source>
        <dbReference type="ARBA" id="ARBA00022448"/>
    </source>
</evidence>
<sequence length="321" mass="36484">MAEPILEVIDLQKEFIGSRKKRIRAVNNVSFTINEGETLGVVGESGCGKTTVGRTIVRLYDADGGKVLYRGLDIHKADRRTTRKLAKQIQMVFQDPYSSLDPRKTVLSILEEGLKIHKLFRTKKERIERVYQLLELVGLNREHANRFPHEFSGGQRQRIGIARALSVNPELIVCDEAISALDVSIQAQIINLLIDLQDRLKLTYLFIAHDIHMVRYISDHIAVMYLGTLVEKASTEQLFKNPLHPYTRGLLEAIPVPDPKHEQQQSTLKGEAKPLTIEHEGCRFYNRCPFAKEICRDSMPALKAHDSGQTVACHMVHSENW</sequence>
<dbReference type="SUPFAM" id="SSF52540">
    <property type="entry name" value="P-loop containing nucleoside triphosphate hydrolases"/>
    <property type="match status" value="1"/>
</dbReference>
<evidence type="ECO:0000256" key="1">
    <source>
        <dbReference type="ARBA" id="ARBA00005417"/>
    </source>
</evidence>
<dbReference type="NCBIfam" id="TIGR01727">
    <property type="entry name" value="oligo_HPY"/>
    <property type="match status" value="1"/>
</dbReference>
<name>A0A1H8M5V3_9BACI</name>
<dbReference type="InterPro" id="IPR027417">
    <property type="entry name" value="P-loop_NTPase"/>
</dbReference>
<dbReference type="GO" id="GO:0015833">
    <property type="term" value="P:peptide transport"/>
    <property type="evidence" value="ECO:0007669"/>
    <property type="project" value="InterPro"/>
</dbReference>
<dbReference type="STRING" id="872970.SAMN04488134_10442"/>
<dbReference type="OrthoDB" id="9802264at2"/>
<dbReference type="InterPro" id="IPR013563">
    <property type="entry name" value="Oligopep_ABC_C"/>
</dbReference>
<dbReference type="GO" id="GO:0016887">
    <property type="term" value="F:ATP hydrolysis activity"/>
    <property type="evidence" value="ECO:0007669"/>
    <property type="project" value="InterPro"/>
</dbReference>
<keyword evidence="7" id="KW-1185">Reference proteome</keyword>
<dbReference type="PROSITE" id="PS00211">
    <property type="entry name" value="ABC_TRANSPORTER_1"/>
    <property type="match status" value="1"/>
</dbReference>
<comment type="similarity">
    <text evidence="1">Belongs to the ABC transporter superfamily.</text>
</comment>
<reference evidence="6 7" key="1">
    <citation type="submission" date="2016-10" db="EMBL/GenBank/DDBJ databases">
        <authorList>
            <person name="de Groot N.N."/>
        </authorList>
    </citation>
    <scope>NUCLEOTIDE SEQUENCE [LARGE SCALE GENOMIC DNA]</scope>
    <source>
        <strain evidence="6 7">CGMCC 1.10434</strain>
    </source>
</reference>
<feature type="domain" description="ABC transporter" evidence="5">
    <location>
        <begin position="6"/>
        <end position="251"/>
    </location>
</feature>
<dbReference type="GO" id="GO:0055085">
    <property type="term" value="P:transmembrane transport"/>
    <property type="evidence" value="ECO:0007669"/>
    <property type="project" value="UniProtKB-ARBA"/>
</dbReference>
<evidence type="ECO:0000259" key="5">
    <source>
        <dbReference type="PROSITE" id="PS50893"/>
    </source>
</evidence>
<dbReference type="InterPro" id="IPR017871">
    <property type="entry name" value="ABC_transporter-like_CS"/>
</dbReference>
<dbReference type="Proteomes" id="UP000199300">
    <property type="component" value="Unassembled WGS sequence"/>
</dbReference>
<dbReference type="RefSeq" id="WP_091496382.1">
    <property type="nucleotide sequence ID" value="NZ_FODJ01000004.1"/>
</dbReference>
<dbReference type="Gene3D" id="3.40.50.300">
    <property type="entry name" value="P-loop containing nucleotide triphosphate hydrolases"/>
    <property type="match status" value="1"/>
</dbReference>
<dbReference type="CDD" id="cd03257">
    <property type="entry name" value="ABC_NikE_OppD_transporters"/>
    <property type="match status" value="1"/>
</dbReference>
<keyword evidence="4 6" id="KW-0067">ATP-binding</keyword>
<evidence type="ECO:0000256" key="3">
    <source>
        <dbReference type="ARBA" id="ARBA00022741"/>
    </source>
</evidence>
<dbReference type="GO" id="GO:0005524">
    <property type="term" value="F:ATP binding"/>
    <property type="evidence" value="ECO:0007669"/>
    <property type="project" value="UniProtKB-KW"/>
</dbReference>
<gene>
    <name evidence="6" type="ORF">SAMN04488134_10442</name>
</gene>
<dbReference type="AlphaFoldDB" id="A0A1H8M5V3"/>
<dbReference type="InterPro" id="IPR050319">
    <property type="entry name" value="ABC_transp_ATP-bind"/>
</dbReference>
<dbReference type="EMBL" id="FODJ01000004">
    <property type="protein sequence ID" value="SEO12715.1"/>
    <property type="molecule type" value="Genomic_DNA"/>
</dbReference>
<dbReference type="Pfam" id="PF00005">
    <property type="entry name" value="ABC_tran"/>
    <property type="match status" value="1"/>
</dbReference>
<evidence type="ECO:0000313" key="7">
    <source>
        <dbReference type="Proteomes" id="UP000199300"/>
    </source>
</evidence>
<dbReference type="PANTHER" id="PTHR43776">
    <property type="entry name" value="TRANSPORT ATP-BINDING PROTEIN"/>
    <property type="match status" value="1"/>
</dbReference>
<protein>
    <submittedName>
        <fullName evidence="6">Oligopeptide transport system ATP-binding protein</fullName>
    </submittedName>
</protein>
<dbReference type="PANTHER" id="PTHR43776:SF7">
    <property type="entry name" value="D,D-DIPEPTIDE TRANSPORT ATP-BINDING PROTEIN DDPF-RELATED"/>
    <property type="match status" value="1"/>
</dbReference>
<dbReference type="FunFam" id="3.40.50.300:FF:000016">
    <property type="entry name" value="Oligopeptide ABC transporter ATP-binding component"/>
    <property type="match status" value="1"/>
</dbReference>
<keyword evidence="3" id="KW-0547">Nucleotide-binding</keyword>
<dbReference type="InterPro" id="IPR003439">
    <property type="entry name" value="ABC_transporter-like_ATP-bd"/>
</dbReference>
<proteinExistence type="inferred from homology"/>
<evidence type="ECO:0000313" key="6">
    <source>
        <dbReference type="EMBL" id="SEO12715.1"/>
    </source>
</evidence>
<dbReference type="SMART" id="SM00382">
    <property type="entry name" value="AAA"/>
    <property type="match status" value="1"/>
</dbReference>
<dbReference type="InterPro" id="IPR003593">
    <property type="entry name" value="AAA+_ATPase"/>
</dbReference>